<organism evidence="1 2">
    <name type="scientific">Arctium lappa</name>
    <name type="common">Greater burdock</name>
    <name type="synonym">Lappa major</name>
    <dbReference type="NCBI Taxonomy" id="4217"/>
    <lineage>
        <taxon>Eukaryota</taxon>
        <taxon>Viridiplantae</taxon>
        <taxon>Streptophyta</taxon>
        <taxon>Embryophyta</taxon>
        <taxon>Tracheophyta</taxon>
        <taxon>Spermatophyta</taxon>
        <taxon>Magnoliopsida</taxon>
        <taxon>eudicotyledons</taxon>
        <taxon>Gunneridae</taxon>
        <taxon>Pentapetalae</taxon>
        <taxon>asterids</taxon>
        <taxon>campanulids</taxon>
        <taxon>Asterales</taxon>
        <taxon>Asteraceae</taxon>
        <taxon>Carduoideae</taxon>
        <taxon>Cardueae</taxon>
        <taxon>Arctiinae</taxon>
        <taxon>Arctium</taxon>
    </lineage>
</organism>
<dbReference type="EMBL" id="CM042051">
    <property type="protein sequence ID" value="KAI3729904.1"/>
    <property type="molecule type" value="Genomic_DNA"/>
</dbReference>
<sequence>MISRPIHKVEKNDADHGAGSQAIPEVVCKKGLSIEGWKFPSPGGVSVSVGERTALLKTGMLPPLELTFNARTPERNSSHCSFPLMLAITIPLPTRLV</sequence>
<gene>
    <name evidence="1" type="ORF">L6452_18576</name>
</gene>
<protein>
    <submittedName>
        <fullName evidence="1">Uncharacterized protein</fullName>
    </submittedName>
</protein>
<evidence type="ECO:0000313" key="2">
    <source>
        <dbReference type="Proteomes" id="UP001055879"/>
    </source>
</evidence>
<reference evidence="2" key="1">
    <citation type="journal article" date="2022" name="Mol. Ecol. Resour.">
        <title>The genomes of chicory, endive, great burdock and yacon provide insights into Asteraceae palaeo-polyploidization history and plant inulin production.</title>
        <authorList>
            <person name="Fan W."/>
            <person name="Wang S."/>
            <person name="Wang H."/>
            <person name="Wang A."/>
            <person name="Jiang F."/>
            <person name="Liu H."/>
            <person name="Zhao H."/>
            <person name="Xu D."/>
            <person name="Zhang Y."/>
        </authorList>
    </citation>
    <scope>NUCLEOTIDE SEQUENCE [LARGE SCALE GENOMIC DNA]</scope>
    <source>
        <strain evidence="2">cv. Niubang</strain>
    </source>
</reference>
<dbReference type="Proteomes" id="UP001055879">
    <property type="component" value="Linkage Group LG05"/>
</dbReference>
<proteinExistence type="predicted"/>
<comment type="caution">
    <text evidence="1">The sequence shown here is derived from an EMBL/GenBank/DDBJ whole genome shotgun (WGS) entry which is preliminary data.</text>
</comment>
<accession>A0ACB9C6K7</accession>
<reference evidence="1 2" key="2">
    <citation type="journal article" date="2022" name="Mol. Ecol. Resour.">
        <title>The genomes of chicory, endive, great burdock and yacon provide insights into Asteraceae paleo-polyploidization history and plant inulin production.</title>
        <authorList>
            <person name="Fan W."/>
            <person name="Wang S."/>
            <person name="Wang H."/>
            <person name="Wang A."/>
            <person name="Jiang F."/>
            <person name="Liu H."/>
            <person name="Zhao H."/>
            <person name="Xu D."/>
            <person name="Zhang Y."/>
        </authorList>
    </citation>
    <scope>NUCLEOTIDE SEQUENCE [LARGE SCALE GENOMIC DNA]</scope>
    <source>
        <strain evidence="2">cv. Niubang</strain>
    </source>
</reference>
<keyword evidence="2" id="KW-1185">Reference proteome</keyword>
<name>A0ACB9C6K7_ARCLA</name>
<evidence type="ECO:0000313" key="1">
    <source>
        <dbReference type="EMBL" id="KAI3729904.1"/>
    </source>
</evidence>